<name>A0A3R8R0U5_9CORY</name>
<dbReference type="GO" id="GO:0052689">
    <property type="term" value="F:carboxylic ester hydrolase activity"/>
    <property type="evidence" value="ECO:0007669"/>
    <property type="project" value="TreeGrafter"/>
</dbReference>
<proteinExistence type="predicted"/>
<accession>A0A3R8R0U5</accession>
<comment type="caution">
    <text evidence="2">The sequence shown here is derived from an EMBL/GenBank/DDBJ whole genome shotgun (WGS) entry which is preliminary data.</text>
</comment>
<feature type="domain" description="AB hydrolase-1" evidence="1">
    <location>
        <begin position="36"/>
        <end position="204"/>
    </location>
</feature>
<dbReference type="SUPFAM" id="SSF53474">
    <property type="entry name" value="alpha/beta-Hydrolases"/>
    <property type="match status" value="1"/>
</dbReference>
<sequence>MSPRVRSVNVMVPSHNGSTMTGTLDTPEGEPEAYALFAHCFTCNRFAPAASRISKRLASHGIATLRFDFPGLGQSEGRFEDTTFSSNTLDLLSAYHFLAQNFRPPQLLVGHSLGGAAALRAGTQMKGVRAVATVGAPFDPAHAILHFAEHIPEINANGAVTLTLAGREIVISKAFLEDLAETDPTTYLHQLRAPLLIMHSPLDQTVGIDNAQKIFMAARYPKSLVSLTKADHLMTRPGSAQAAADMIYTWASQFTGPETGR</sequence>
<evidence type="ECO:0000259" key="1">
    <source>
        <dbReference type="Pfam" id="PF12697"/>
    </source>
</evidence>
<dbReference type="PANTHER" id="PTHR43265:SF1">
    <property type="entry name" value="ESTERASE ESTD"/>
    <property type="match status" value="1"/>
</dbReference>
<dbReference type="Proteomes" id="UP000276526">
    <property type="component" value="Unassembled WGS sequence"/>
</dbReference>
<evidence type="ECO:0000313" key="2">
    <source>
        <dbReference type="EMBL" id="RRO85541.1"/>
    </source>
</evidence>
<dbReference type="RefSeq" id="WP_125207407.1">
    <property type="nucleotide sequence ID" value="NZ_JAUKFU010000005.1"/>
</dbReference>
<evidence type="ECO:0000313" key="3">
    <source>
        <dbReference type="Proteomes" id="UP000276526"/>
    </source>
</evidence>
<dbReference type="AlphaFoldDB" id="A0A3R8R0U5"/>
<dbReference type="Pfam" id="PF12697">
    <property type="entry name" value="Abhydrolase_6"/>
    <property type="match status" value="1"/>
</dbReference>
<dbReference type="InterPro" id="IPR029058">
    <property type="entry name" value="AB_hydrolase_fold"/>
</dbReference>
<reference evidence="2 3" key="1">
    <citation type="submission" date="2018-01" db="EMBL/GenBank/DDBJ databases">
        <title>Twenty Corynebacterium bovis Genomes.</title>
        <authorList>
            <person name="Gulvik C.A."/>
        </authorList>
    </citation>
    <scope>NUCLEOTIDE SEQUENCE [LARGE SCALE GENOMIC DNA]</scope>
    <source>
        <strain evidence="2 3">F6900</strain>
    </source>
</reference>
<dbReference type="Gene3D" id="3.40.50.1820">
    <property type="entry name" value="alpha/beta hydrolase"/>
    <property type="match status" value="1"/>
</dbReference>
<dbReference type="PANTHER" id="PTHR43265">
    <property type="entry name" value="ESTERASE ESTD"/>
    <property type="match status" value="1"/>
</dbReference>
<dbReference type="InterPro" id="IPR053145">
    <property type="entry name" value="AB_hydrolase_Est10"/>
</dbReference>
<dbReference type="InterPro" id="IPR000073">
    <property type="entry name" value="AB_hydrolase_1"/>
</dbReference>
<gene>
    <name evidence="2" type="ORF">CXF48_10525</name>
</gene>
<dbReference type="EMBL" id="PQNK01000022">
    <property type="protein sequence ID" value="RRO85541.1"/>
    <property type="molecule type" value="Genomic_DNA"/>
</dbReference>
<protein>
    <submittedName>
        <fullName evidence="2">Osmotically inducible protein OsmC</fullName>
    </submittedName>
</protein>
<organism evidence="2 3">
    <name type="scientific">Corynebacterium bovis</name>
    <dbReference type="NCBI Taxonomy" id="36808"/>
    <lineage>
        <taxon>Bacteria</taxon>
        <taxon>Bacillati</taxon>
        <taxon>Actinomycetota</taxon>
        <taxon>Actinomycetes</taxon>
        <taxon>Mycobacteriales</taxon>
        <taxon>Corynebacteriaceae</taxon>
        <taxon>Corynebacterium</taxon>
    </lineage>
</organism>